<protein>
    <recommendedName>
        <fullName evidence="3">Peptidase MA-like domain-containing protein</fullName>
    </recommendedName>
</protein>
<keyword evidence="2" id="KW-1185">Reference proteome</keyword>
<evidence type="ECO:0000313" key="1">
    <source>
        <dbReference type="EMBL" id="KAA0023196.1"/>
    </source>
</evidence>
<evidence type="ECO:0008006" key="3">
    <source>
        <dbReference type="Google" id="ProtNLM"/>
    </source>
</evidence>
<evidence type="ECO:0000313" key="2">
    <source>
        <dbReference type="Proteomes" id="UP000322244"/>
    </source>
</evidence>
<dbReference type="AlphaFoldDB" id="A0A5A7SB99"/>
<sequence>MALGVYLVRPQESDDAGAAPSSSAAPVGNVYEDQRRAGVQRLLDRWAAAIRSGNTAALTQLVDPRAAPEFLEAEVRRAQNLSGVPISDWGFEIGDEPDVTIAPDVADRLGASDVWAPPVYLRYAIAGPDAAPTRKPVGLTVARHGDDWKLVSDTDEPTRPTWRGPWDFAPMIAVTVPTGNGKSSVVLGHPEQRAQVDKLAAEVRDAVPAVTSLWGPNWAQSVLVIATSSHDEFVDLAGSDHSGSEVAAVAVSDAVAPGATTATGQRVVFSPDAAERLTDATRRSVLRHEMTHVATRASTVDGSPMWMLEGFADYSGYRNSGIPFQQIAPEVTQFARANGPPNSLPADSAFGADDDRAKIAYELGWSACAYIAATFGEPKLVELYKRLAKGPVDDAGVDAAMRDVIQLGKTDFVARWGGWVATQVR</sequence>
<dbReference type="Proteomes" id="UP000322244">
    <property type="component" value="Unassembled WGS sequence"/>
</dbReference>
<name>A0A5A7SB99_9NOCA</name>
<dbReference type="EMBL" id="VLNY01000004">
    <property type="protein sequence ID" value="KAA0023196.1"/>
    <property type="molecule type" value="Genomic_DNA"/>
</dbReference>
<comment type="caution">
    <text evidence="1">The sequence shown here is derived from an EMBL/GenBank/DDBJ whole genome shotgun (WGS) entry which is preliminary data.</text>
</comment>
<accession>A0A5A7SB99</accession>
<dbReference type="OrthoDB" id="5242307at2"/>
<reference evidence="1 2" key="1">
    <citation type="submission" date="2019-07" db="EMBL/GenBank/DDBJ databases">
        <title>Rhodococcus cavernicolus sp. nov., isolated from a cave.</title>
        <authorList>
            <person name="Lee S.D."/>
        </authorList>
    </citation>
    <scope>NUCLEOTIDE SEQUENCE [LARGE SCALE GENOMIC DNA]</scope>
    <source>
        <strain evidence="1 2">C1-24</strain>
    </source>
</reference>
<organism evidence="1 2">
    <name type="scientific">Antrihabitans cavernicola</name>
    <dbReference type="NCBI Taxonomy" id="2495913"/>
    <lineage>
        <taxon>Bacteria</taxon>
        <taxon>Bacillati</taxon>
        <taxon>Actinomycetota</taxon>
        <taxon>Actinomycetes</taxon>
        <taxon>Mycobacteriales</taxon>
        <taxon>Nocardiaceae</taxon>
        <taxon>Antrihabitans</taxon>
    </lineage>
</organism>
<gene>
    <name evidence="1" type="ORF">FOY51_11575</name>
</gene>
<proteinExistence type="predicted"/>